<reference evidence="2" key="1">
    <citation type="submission" date="2015-12" db="EMBL/GenBank/DDBJ databases">
        <title>Update maize B73 reference genome by single molecule sequencing technologies.</title>
        <authorList>
            <consortium name="Maize Genome Sequencing Project"/>
            <person name="Ware D."/>
        </authorList>
    </citation>
    <scope>NUCLEOTIDE SEQUENCE</scope>
    <source>
        <tissue evidence="2">Seedling</tissue>
    </source>
</reference>
<proteinExistence type="predicted"/>
<dbReference type="ExpressionAtlas" id="A0A1Q0XTP9">
    <property type="expression patterns" value="baseline and differential"/>
</dbReference>
<dbReference type="STRING" id="4577.A0A1Q0XTP9"/>
<dbReference type="InParanoid" id="A0A1Q0XTP9"/>
<dbReference type="Gene3D" id="2.60.40.1730">
    <property type="entry name" value="tricorn interacting facor f3 domain"/>
    <property type="match status" value="1"/>
</dbReference>
<keyword evidence="2" id="KW-0648">Protein biosynthesis</keyword>
<feature type="region of interest" description="Disordered" evidence="1">
    <location>
        <begin position="1"/>
        <end position="21"/>
    </location>
</feature>
<keyword evidence="2" id="KW-0396">Initiation factor</keyword>
<dbReference type="eggNOG" id="KOG1932">
    <property type="taxonomic scope" value="Eukaryota"/>
</dbReference>
<dbReference type="SUPFAM" id="SSF63737">
    <property type="entry name" value="Leukotriene A4 hydrolase N-terminal domain"/>
    <property type="match status" value="1"/>
</dbReference>
<dbReference type="PANTHER" id="PTHR15137">
    <property type="entry name" value="TRANSCRIPTION INITIATION FACTOR TFIID"/>
    <property type="match status" value="1"/>
</dbReference>
<dbReference type="EMBL" id="CM000786">
    <property type="protein sequence ID" value="AQK43340.1"/>
    <property type="molecule type" value="Genomic_DNA"/>
</dbReference>
<dbReference type="PaxDb" id="4577-GRMZM2G002918_P01"/>
<feature type="compositionally biased region" description="Basic and acidic residues" evidence="1">
    <location>
        <begin position="116"/>
        <end position="126"/>
    </location>
</feature>
<dbReference type="GO" id="GO:0005669">
    <property type="term" value="C:transcription factor TFIID complex"/>
    <property type="evidence" value="ECO:0007669"/>
    <property type="project" value="InterPro"/>
</dbReference>
<dbReference type="InterPro" id="IPR037813">
    <property type="entry name" value="TAF2"/>
</dbReference>
<dbReference type="AlphaFoldDB" id="A0A1Q0XTP9"/>
<feature type="compositionally biased region" description="Basic and acidic residues" evidence="1">
    <location>
        <begin position="1"/>
        <end position="10"/>
    </location>
</feature>
<evidence type="ECO:0000256" key="1">
    <source>
        <dbReference type="SAM" id="MobiDB-lite"/>
    </source>
</evidence>
<dbReference type="InterPro" id="IPR042097">
    <property type="entry name" value="Aminopeptidase_N-like_N_sf"/>
</dbReference>
<gene>
    <name evidence="2" type="ORF">ZEAMMB73_Zm00001d025266</name>
</gene>
<dbReference type="PANTHER" id="PTHR15137:SF9">
    <property type="entry name" value="TRANSCRIPTION INITIATION FACTOR TFIID SUBUNIT 2"/>
    <property type="match status" value="1"/>
</dbReference>
<name>A0A1Q0XTP9_MAIZE</name>
<dbReference type="SMR" id="A0A1Q0XTP9"/>
<evidence type="ECO:0000313" key="2">
    <source>
        <dbReference type="EMBL" id="AQK43340.1"/>
    </source>
</evidence>
<protein>
    <submittedName>
        <fullName evidence="2">Transcription initiation factor TFIID subunit 2</fullName>
    </submittedName>
</protein>
<accession>A0A1Q0XTP9</accession>
<sequence>MGKDRPERSVRYLGSKKHQSLPAPKFKRTQLLRLLRNKSKNNKGRKKLLKLVDTGFVATVEVLAILRQVPALPELMTGTGASDDELRKKLDNKLKTCSIITEKEKENEKEEEEENGNEKSKETGNETEYEKVKNIKLVHIDYILEKAETGIQFVGNVMRSSSQIRRAHCWFPCVDSARERCPFDLEFTVSMDFIAVSNGDLLYQKVSISAQWISLVVGALEVLPDRNDINVSHICLSPALAKLQNTIAFFHNAYSCYDDYLSAPFPLGLYKHIFLPSEMTILPASLGASTCILSSGILHDEKVIDQKKVHLHRTKHLLLNC</sequence>
<dbReference type="GO" id="GO:0003743">
    <property type="term" value="F:translation initiation factor activity"/>
    <property type="evidence" value="ECO:0007669"/>
    <property type="project" value="UniProtKB-KW"/>
</dbReference>
<feature type="region of interest" description="Disordered" evidence="1">
    <location>
        <begin position="103"/>
        <end position="126"/>
    </location>
</feature>
<organism evidence="2">
    <name type="scientific">Zea mays</name>
    <name type="common">Maize</name>
    <dbReference type="NCBI Taxonomy" id="4577"/>
    <lineage>
        <taxon>Eukaryota</taxon>
        <taxon>Viridiplantae</taxon>
        <taxon>Streptophyta</taxon>
        <taxon>Embryophyta</taxon>
        <taxon>Tracheophyta</taxon>
        <taxon>Spermatophyta</taxon>
        <taxon>Magnoliopsida</taxon>
        <taxon>Liliopsida</taxon>
        <taxon>Poales</taxon>
        <taxon>Poaceae</taxon>
        <taxon>PACMAD clade</taxon>
        <taxon>Panicoideae</taxon>
        <taxon>Andropogonodae</taxon>
        <taxon>Andropogoneae</taxon>
        <taxon>Tripsacinae</taxon>
        <taxon>Zea</taxon>
    </lineage>
</organism>